<comment type="caution">
    <text evidence="2">The sequence shown here is derived from an EMBL/GenBank/DDBJ whole genome shotgun (WGS) entry which is preliminary data.</text>
</comment>
<evidence type="ECO:0000313" key="2">
    <source>
        <dbReference type="EMBL" id="KAF2868548.1"/>
    </source>
</evidence>
<dbReference type="InterPro" id="IPR002575">
    <property type="entry name" value="Aminoglycoside_PTrfase"/>
</dbReference>
<sequence>MSISSYRGKTPMVGNTQSVSTQSTLSENFQSAWFTDWTAGASKWVTANSVSDETEQKRITFLRSLARNMVALSSLSFEKMGTPIFDALGPDHMPEIQLRKVADLIYSSPHLGSYANTDLDKSESFVLRHPDLDLQNNLVDDEGNVTGIIDWDGCTTVPRCEVETYRKFYTDAIIEAGCPTHEAKYTRKSAMYRAIILAIGNNHILDIVNKVLLELPGTRHTNLQEYLQCLGRGWIDAKEYLKLEIDSLVAPEKPLITVKEREVQCPDKP</sequence>
<organism evidence="2 3">
    <name type="scientific">Massariosphaeria phaeospora</name>
    <dbReference type="NCBI Taxonomy" id="100035"/>
    <lineage>
        <taxon>Eukaryota</taxon>
        <taxon>Fungi</taxon>
        <taxon>Dikarya</taxon>
        <taxon>Ascomycota</taxon>
        <taxon>Pezizomycotina</taxon>
        <taxon>Dothideomycetes</taxon>
        <taxon>Pleosporomycetidae</taxon>
        <taxon>Pleosporales</taxon>
        <taxon>Pleosporales incertae sedis</taxon>
        <taxon>Massariosphaeria</taxon>
    </lineage>
</organism>
<dbReference type="Gene3D" id="3.90.1200.10">
    <property type="match status" value="1"/>
</dbReference>
<name>A0A7C8I1R5_9PLEO</name>
<gene>
    <name evidence="2" type="ORF">BDV95DRAFT_609474</name>
</gene>
<reference evidence="2 3" key="1">
    <citation type="submission" date="2020-01" db="EMBL/GenBank/DDBJ databases">
        <authorList>
            <consortium name="DOE Joint Genome Institute"/>
            <person name="Haridas S."/>
            <person name="Albert R."/>
            <person name="Binder M."/>
            <person name="Bloem J."/>
            <person name="Labutti K."/>
            <person name="Salamov A."/>
            <person name="Andreopoulos B."/>
            <person name="Baker S.E."/>
            <person name="Barry K."/>
            <person name="Bills G."/>
            <person name="Bluhm B.H."/>
            <person name="Cannon C."/>
            <person name="Castanera R."/>
            <person name="Culley D.E."/>
            <person name="Daum C."/>
            <person name="Ezra D."/>
            <person name="Gonzalez J.B."/>
            <person name="Henrissat B."/>
            <person name="Kuo A."/>
            <person name="Liang C."/>
            <person name="Lipzen A."/>
            <person name="Lutzoni F."/>
            <person name="Magnuson J."/>
            <person name="Mondo S."/>
            <person name="Nolan M."/>
            <person name="Ohm R."/>
            <person name="Pangilinan J."/>
            <person name="Park H.-J.H."/>
            <person name="Ramirez L."/>
            <person name="Alfaro M."/>
            <person name="Sun H."/>
            <person name="Tritt A."/>
            <person name="Yoshinaga Y."/>
            <person name="Zwiers L.-H.L."/>
            <person name="Turgeon B.G."/>
            <person name="Goodwin S.B."/>
            <person name="Spatafora J.W."/>
            <person name="Crous P.W."/>
            <person name="Grigoriev I.V."/>
        </authorList>
    </citation>
    <scope>NUCLEOTIDE SEQUENCE [LARGE SCALE GENOMIC DNA]</scope>
    <source>
        <strain evidence="2 3">CBS 611.86</strain>
    </source>
</reference>
<dbReference type="InterPro" id="IPR051678">
    <property type="entry name" value="AGP_Transferase"/>
</dbReference>
<dbReference type="AlphaFoldDB" id="A0A7C8I1R5"/>
<dbReference type="Proteomes" id="UP000481861">
    <property type="component" value="Unassembled WGS sequence"/>
</dbReference>
<evidence type="ECO:0000259" key="1">
    <source>
        <dbReference type="Pfam" id="PF01636"/>
    </source>
</evidence>
<proteinExistence type="predicted"/>
<dbReference type="PANTHER" id="PTHR21310:SF51">
    <property type="entry name" value="AMINOGLYCOSIDE PHOSPHOTRANSFERASE DOMAIN-CONTAINING PROTEIN"/>
    <property type="match status" value="1"/>
</dbReference>
<dbReference type="OrthoDB" id="10003767at2759"/>
<feature type="domain" description="Aminoglycoside phosphotransferase" evidence="1">
    <location>
        <begin position="43"/>
        <end position="156"/>
    </location>
</feature>
<evidence type="ECO:0000313" key="3">
    <source>
        <dbReference type="Proteomes" id="UP000481861"/>
    </source>
</evidence>
<dbReference type="PANTHER" id="PTHR21310">
    <property type="entry name" value="AMINOGLYCOSIDE PHOSPHOTRANSFERASE-RELATED-RELATED"/>
    <property type="match status" value="1"/>
</dbReference>
<keyword evidence="3" id="KW-1185">Reference proteome</keyword>
<accession>A0A7C8I1R5</accession>
<protein>
    <recommendedName>
        <fullName evidence="1">Aminoglycoside phosphotransferase domain-containing protein</fullName>
    </recommendedName>
</protein>
<dbReference type="SUPFAM" id="SSF56112">
    <property type="entry name" value="Protein kinase-like (PK-like)"/>
    <property type="match status" value="1"/>
</dbReference>
<dbReference type="Pfam" id="PF01636">
    <property type="entry name" value="APH"/>
    <property type="match status" value="1"/>
</dbReference>
<dbReference type="InterPro" id="IPR011009">
    <property type="entry name" value="Kinase-like_dom_sf"/>
</dbReference>
<dbReference type="EMBL" id="JAADJZ010000018">
    <property type="protein sequence ID" value="KAF2868548.1"/>
    <property type="molecule type" value="Genomic_DNA"/>
</dbReference>